<organism evidence="3 4">
    <name type="scientific">Halobiforma nitratireducens JCM 10879</name>
    <dbReference type="NCBI Taxonomy" id="1227454"/>
    <lineage>
        <taxon>Archaea</taxon>
        <taxon>Methanobacteriati</taxon>
        <taxon>Methanobacteriota</taxon>
        <taxon>Stenosarchaea group</taxon>
        <taxon>Halobacteria</taxon>
        <taxon>Halobacteriales</taxon>
        <taxon>Natrialbaceae</taxon>
        <taxon>Halobiforma</taxon>
    </lineage>
</organism>
<dbReference type="Proteomes" id="UP000011607">
    <property type="component" value="Unassembled WGS sequence"/>
</dbReference>
<dbReference type="AlphaFoldDB" id="M0LTE6"/>
<dbReference type="InterPro" id="IPR036390">
    <property type="entry name" value="WH_DNA-bd_sf"/>
</dbReference>
<gene>
    <name evidence="3" type="ORF">C446_12122</name>
</gene>
<feature type="region of interest" description="Disordered" evidence="1">
    <location>
        <begin position="1"/>
        <end position="110"/>
    </location>
</feature>
<evidence type="ECO:0000313" key="4">
    <source>
        <dbReference type="Proteomes" id="UP000011607"/>
    </source>
</evidence>
<proteinExistence type="predicted"/>
<evidence type="ECO:0000256" key="1">
    <source>
        <dbReference type="SAM" id="MobiDB-lite"/>
    </source>
</evidence>
<protein>
    <recommendedName>
        <fullName evidence="2">DUF7343 domain-containing protein</fullName>
    </recommendedName>
</protein>
<feature type="domain" description="DUF7343" evidence="2">
    <location>
        <begin position="119"/>
        <end position="179"/>
    </location>
</feature>
<name>M0LTE6_9EURY</name>
<dbReference type="InterPro" id="IPR055767">
    <property type="entry name" value="DUF7343"/>
</dbReference>
<dbReference type="EMBL" id="AOMA01000120">
    <property type="protein sequence ID" value="EMA35669.1"/>
    <property type="molecule type" value="Genomic_DNA"/>
</dbReference>
<dbReference type="InterPro" id="IPR036388">
    <property type="entry name" value="WH-like_DNA-bd_sf"/>
</dbReference>
<dbReference type="SUPFAM" id="SSF46785">
    <property type="entry name" value="Winged helix' DNA-binding domain"/>
    <property type="match status" value="1"/>
</dbReference>
<keyword evidence="4" id="KW-1185">Reference proteome</keyword>
<evidence type="ECO:0000259" key="2">
    <source>
        <dbReference type="Pfam" id="PF24034"/>
    </source>
</evidence>
<evidence type="ECO:0000313" key="3">
    <source>
        <dbReference type="EMBL" id="EMA35669.1"/>
    </source>
</evidence>
<dbReference type="RefSeq" id="WP_006673335.1">
    <property type="nucleotide sequence ID" value="NZ_AOMA01000120.1"/>
</dbReference>
<dbReference type="PATRIC" id="fig|1227454.3.peg.2476"/>
<dbReference type="OrthoDB" id="187031at2157"/>
<dbReference type="eggNOG" id="arCOG00382">
    <property type="taxonomic scope" value="Archaea"/>
</dbReference>
<accession>M0LTE6</accession>
<feature type="compositionally biased region" description="Low complexity" evidence="1">
    <location>
        <begin position="1"/>
        <end position="15"/>
    </location>
</feature>
<feature type="compositionally biased region" description="Low complexity" evidence="1">
    <location>
        <begin position="89"/>
        <end position="101"/>
    </location>
</feature>
<dbReference type="Pfam" id="PF24034">
    <property type="entry name" value="DUF7343"/>
    <property type="match status" value="1"/>
</dbReference>
<dbReference type="Gene3D" id="1.10.10.10">
    <property type="entry name" value="Winged helix-like DNA-binding domain superfamily/Winged helix DNA-binding domain"/>
    <property type="match status" value="1"/>
</dbReference>
<sequence>MFDRSSTSSRSTALRRTIRRSSPQRVLVALERFADRLGLDRNGPADPHSTRQSDSDSDSDSDTDTDTDSKPIATDDSADQPVTNPEDGAVTPTAPAETAAVLDPETAPTNRSEVLEYGLSPAEYVRLVLEENDGWVPQRQFVETYGWSPSTISRLLSELEDEGVIRRYERDRRKIVCLPRVELPSLRKQ</sequence>
<comment type="caution">
    <text evidence="3">The sequence shown here is derived from an EMBL/GenBank/DDBJ whole genome shotgun (WGS) entry which is preliminary data.</text>
</comment>
<feature type="compositionally biased region" description="Acidic residues" evidence="1">
    <location>
        <begin position="55"/>
        <end position="66"/>
    </location>
</feature>
<reference evidence="3 4" key="1">
    <citation type="journal article" date="2014" name="PLoS Genet.">
        <title>Phylogenetically driven sequencing of extremely halophilic archaea reveals strategies for static and dynamic osmo-response.</title>
        <authorList>
            <person name="Becker E.A."/>
            <person name="Seitzer P.M."/>
            <person name="Tritt A."/>
            <person name="Larsen D."/>
            <person name="Krusor M."/>
            <person name="Yao A.I."/>
            <person name="Wu D."/>
            <person name="Madern D."/>
            <person name="Eisen J.A."/>
            <person name="Darling A.E."/>
            <person name="Facciotti M.T."/>
        </authorList>
    </citation>
    <scope>NUCLEOTIDE SEQUENCE [LARGE SCALE GENOMIC DNA]</scope>
    <source>
        <strain evidence="3 4">JCM 10879</strain>
    </source>
</reference>